<accession>A0A0E9RYD6</accession>
<feature type="region of interest" description="Disordered" evidence="1">
    <location>
        <begin position="28"/>
        <end position="64"/>
    </location>
</feature>
<dbReference type="EMBL" id="GBXM01079173">
    <property type="protein sequence ID" value="JAH29404.1"/>
    <property type="molecule type" value="Transcribed_RNA"/>
</dbReference>
<evidence type="ECO:0000313" key="2">
    <source>
        <dbReference type="EMBL" id="JAH33902.1"/>
    </source>
</evidence>
<reference evidence="2" key="2">
    <citation type="journal article" date="2015" name="Fish Shellfish Immunol.">
        <title>Early steps in the European eel (Anguilla anguilla)-Vibrio vulnificus interaction in the gills: Role of the RtxA13 toxin.</title>
        <authorList>
            <person name="Callol A."/>
            <person name="Pajuelo D."/>
            <person name="Ebbesson L."/>
            <person name="Teles M."/>
            <person name="MacKenzie S."/>
            <person name="Amaro C."/>
        </authorList>
    </citation>
    <scope>NUCLEOTIDE SEQUENCE</scope>
</reference>
<dbReference type="EMBL" id="GBXM01074675">
    <property type="protein sequence ID" value="JAH33902.1"/>
    <property type="molecule type" value="Transcribed_RNA"/>
</dbReference>
<sequence>MPAEGTEELEKAFALRFSFFKPRFQHISGTRNDSRREPKEIWVGLRGQAREDESTDREVEKFSE</sequence>
<evidence type="ECO:0000256" key="1">
    <source>
        <dbReference type="SAM" id="MobiDB-lite"/>
    </source>
</evidence>
<name>A0A0E9RYD6_ANGAN</name>
<dbReference type="EMBL" id="GBXM01071395">
    <property type="protein sequence ID" value="JAH37182.1"/>
    <property type="molecule type" value="Transcribed_RNA"/>
</dbReference>
<organism evidence="2">
    <name type="scientific">Anguilla anguilla</name>
    <name type="common">European freshwater eel</name>
    <name type="synonym">Muraena anguilla</name>
    <dbReference type="NCBI Taxonomy" id="7936"/>
    <lineage>
        <taxon>Eukaryota</taxon>
        <taxon>Metazoa</taxon>
        <taxon>Chordata</taxon>
        <taxon>Craniata</taxon>
        <taxon>Vertebrata</taxon>
        <taxon>Euteleostomi</taxon>
        <taxon>Actinopterygii</taxon>
        <taxon>Neopterygii</taxon>
        <taxon>Teleostei</taxon>
        <taxon>Anguilliformes</taxon>
        <taxon>Anguillidae</taxon>
        <taxon>Anguilla</taxon>
    </lineage>
</organism>
<dbReference type="EMBL" id="GBXM01071694">
    <property type="protein sequence ID" value="JAH36883.1"/>
    <property type="molecule type" value="Transcribed_RNA"/>
</dbReference>
<dbReference type="EMBL" id="GBXM01082974">
    <property type="protein sequence ID" value="JAH25603.1"/>
    <property type="molecule type" value="Transcribed_RNA"/>
</dbReference>
<proteinExistence type="predicted"/>
<protein>
    <submittedName>
        <fullName evidence="2">Uncharacterized protein</fullName>
    </submittedName>
</protein>
<reference evidence="2" key="1">
    <citation type="submission" date="2014-11" db="EMBL/GenBank/DDBJ databases">
        <authorList>
            <person name="Amaro Gonzalez C."/>
        </authorList>
    </citation>
    <scope>NUCLEOTIDE SEQUENCE</scope>
</reference>
<dbReference type="AlphaFoldDB" id="A0A0E9RYD6"/>
<feature type="compositionally biased region" description="Basic and acidic residues" evidence="1">
    <location>
        <begin position="48"/>
        <end position="64"/>
    </location>
</feature>
<dbReference type="EMBL" id="GBXM01074599">
    <property type="protein sequence ID" value="JAH33978.1"/>
    <property type="molecule type" value="Transcribed_RNA"/>
</dbReference>
<dbReference type="EMBL" id="GBXM01070140">
    <property type="protein sequence ID" value="JAH38437.1"/>
    <property type="molecule type" value="Transcribed_RNA"/>
</dbReference>
<dbReference type="EMBL" id="GBXM01071680">
    <property type="protein sequence ID" value="JAH36897.1"/>
    <property type="molecule type" value="Transcribed_RNA"/>
</dbReference>